<dbReference type="AlphaFoldDB" id="A0A9N9NLY5"/>
<organism evidence="1 2">
    <name type="scientific">Funneliformis caledonium</name>
    <dbReference type="NCBI Taxonomy" id="1117310"/>
    <lineage>
        <taxon>Eukaryota</taxon>
        <taxon>Fungi</taxon>
        <taxon>Fungi incertae sedis</taxon>
        <taxon>Mucoromycota</taxon>
        <taxon>Glomeromycotina</taxon>
        <taxon>Glomeromycetes</taxon>
        <taxon>Glomerales</taxon>
        <taxon>Glomeraceae</taxon>
        <taxon>Funneliformis</taxon>
    </lineage>
</organism>
<dbReference type="PANTHER" id="PTHR33266:SF1">
    <property type="entry name" value="F-BOX DOMAIN-CONTAINING PROTEIN"/>
    <property type="match status" value="1"/>
</dbReference>
<feature type="non-terminal residue" evidence="1">
    <location>
        <position position="1"/>
    </location>
</feature>
<dbReference type="PANTHER" id="PTHR33266">
    <property type="entry name" value="CHROMOSOME 15, WHOLE GENOME SHOTGUN SEQUENCE"/>
    <property type="match status" value="1"/>
</dbReference>
<evidence type="ECO:0000313" key="2">
    <source>
        <dbReference type="Proteomes" id="UP000789570"/>
    </source>
</evidence>
<keyword evidence="2" id="KW-1185">Reference proteome</keyword>
<evidence type="ECO:0000313" key="1">
    <source>
        <dbReference type="EMBL" id="CAG8743885.1"/>
    </source>
</evidence>
<protein>
    <submittedName>
        <fullName evidence="1">10960_t:CDS:1</fullName>
    </submittedName>
</protein>
<dbReference type="Proteomes" id="UP000789570">
    <property type="component" value="Unassembled WGS sequence"/>
</dbReference>
<reference evidence="1" key="1">
    <citation type="submission" date="2021-06" db="EMBL/GenBank/DDBJ databases">
        <authorList>
            <person name="Kallberg Y."/>
            <person name="Tangrot J."/>
            <person name="Rosling A."/>
        </authorList>
    </citation>
    <scope>NUCLEOTIDE SEQUENCE</scope>
    <source>
        <strain evidence="1">UK204</strain>
    </source>
</reference>
<proteinExistence type="predicted"/>
<comment type="caution">
    <text evidence="1">The sequence shown here is derived from an EMBL/GenBank/DDBJ whole genome shotgun (WGS) entry which is preliminary data.</text>
</comment>
<sequence>DDLNEEKPRNKELYKDSDLNRAFQIDFKDHVNYMSFLKNRLSKVSKSPENYYNYLPVVQSSGYGKTRSICELAKSHPLIYICFRDKGSTGYPPATPKSDIMLKEIKKATNIAIAEEMAKIWLKSMIFVFYEMKLESSKLLTNTELENNFWKKVHSTKEILKSNWDAQKIDNKITKKIAIFFDESSALLDNQDNDNKSFRAIRRALYFFSEYAYGILTDTNSSVANLAPSKNKDSSAREYDRNIHKPFIYIVTQDCLSDIDQIPHDEDISAHDIIQFGRPLWASNWVASKHSDNQFKFRDVINLAKAKLLGSTSSWNIGKSNSQWKRTVTLALIACTAALYVSPASSIAPELVRAHMATLIAIDKDYENYIITYPSEPILSEASLELMSEGNIGKKLLLLNAWHHLVLSKKSINSKVTFSSRFPVIDFLQELLGYAFPKEKFSHFNDFMLGFTHFIPVTYVPVKEDLISIYKRRGAVLCKRNQKGIDLIIPIMCNKNIKIGTILIQ</sequence>
<feature type="non-terminal residue" evidence="1">
    <location>
        <position position="505"/>
    </location>
</feature>
<accession>A0A9N9NLY5</accession>
<dbReference type="EMBL" id="CAJVPQ010015852">
    <property type="protein sequence ID" value="CAG8743885.1"/>
    <property type="molecule type" value="Genomic_DNA"/>
</dbReference>
<name>A0A9N9NLY5_9GLOM</name>
<gene>
    <name evidence="1" type="ORF">FCALED_LOCUS15817</name>
</gene>
<dbReference type="OrthoDB" id="107110at2759"/>